<dbReference type="GO" id="GO:0046872">
    <property type="term" value="F:metal ion binding"/>
    <property type="evidence" value="ECO:0007669"/>
    <property type="project" value="UniProtKB-KW"/>
</dbReference>
<dbReference type="OrthoDB" id="1247465at2"/>
<evidence type="ECO:0000256" key="6">
    <source>
        <dbReference type="ARBA" id="ARBA00022692"/>
    </source>
</evidence>
<evidence type="ECO:0000256" key="5">
    <source>
        <dbReference type="ARBA" id="ARBA00022617"/>
    </source>
</evidence>
<feature type="transmembrane region" description="Helical" evidence="13">
    <location>
        <begin position="109"/>
        <end position="133"/>
    </location>
</feature>
<comment type="cofactor">
    <cofactor evidence="1">
        <name>heme b</name>
        <dbReference type="ChEBI" id="CHEBI:60344"/>
    </cofactor>
</comment>
<evidence type="ECO:0000256" key="13">
    <source>
        <dbReference type="SAM" id="Phobius"/>
    </source>
</evidence>
<dbReference type="InterPro" id="IPR052168">
    <property type="entry name" value="Cytochrome_b561_oxidase"/>
</dbReference>
<keyword evidence="11 13" id="KW-0472">Membrane</keyword>
<protein>
    <submittedName>
        <fullName evidence="15">Cytochrome b</fullName>
    </submittedName>
</protein>
<feature type="domain" description="Cytochrome b561 bacterial/Ni-hydrogenase" evidence="14">
    <location>
        <begin position="37"/>
        <end position="202"/>
    </location>
</feature>
<evidence type="ECO:0000256" key="2">
    <source>
        <dbReference type="ARBA" id="ARBA00004651"/>
    </source>
</evidence>
<feature type="transmembrane region" description="Helical" evidence="13">
    <location>
        <begin position="70"/>
        <end position="89"/>
    </location>
</feature>
<dbReference type="InterPro" id="IPR011577">
    <property type="entry name" value="Cyt_b561_bac/Ni-Hgenase"/>
</dbReference>
<name>A0A5A9GWD7_AZOLI</name>
<evidence type="ECO:0000256" key="3">
    <source>
        <dbReference type="ARBA" id="ARBA00022448"/>
    </source>
</evidence>
<dbReference type="PANTHER" id="PTHR30529">
    <property type="entry name" value="CYTOCHROME B561"/>
    <property type="match status" value="1"/>
</dbReference>
<dbReference type="GO" id="GO:0020037">
    <property type="term" value="F:heme binding"/>
    <property type="evidence" value="ECO:0007669"/>
    <property type="project" value="TreeGrafter"/>
</dbReference>
<keyword evidence="8" id="KW-0249">Electron transport</keyword>
<gene>
    <name evidence="15" type="ORF">FZ942_05685</name>
</gene>
<evidence type="ECO:0000256" key="11">
    <source>
        <dbReference type="ARBA" id="ARBA00023136"/>
    </source>
</evidence>
<organism evidence="15 16">
    <name type="scientific">Azospirillum lipoferum</name>
    <dbReference type="NCBI Taxonomy" id="193"/>
    <lineage>
        <taxon>Bacteria</taxon>
        <taxon>Pseudomonadati</taxon>
        <taxon>Pseudomonadota</taxon>
        <taxon>Alphaproteobacteria</taxon>
        <taxon>Rhodospirillales</taxon>
        <taxon>Azospirillaceae</taxon>
        <taxon>Azospirillum</taxon>
    </lineage>
</organism>
<proteinExistence type="inferred from homology"/>
<evidence type="ECO:0000313" key="15">
    <source>
        <dbReference type="EMBL" id="KAA0598563.1"/>
    </source>
</evidence>
<evidence type="ECO:0000256" key="9">
    <source>
        <dbReference type="ARBA" id="ARBA00022989"/>
    </source>
</evidence>
<comment type="caution">
    <text evidence="15">The sequence shown here is derived from an EMBL/GenBank/DDBJ whole genome shotgun (WGS) entry which is preliminary data.</text>
</comment>
<dbReference type="GO" id="GO:0009055">
    <property type="term" value="F:electron transfer activity"/>
    <property type="evidence" value="ECO:0007669"/>
    <property type="project" value="InterPro"/>
</dbReference>
<evidence type="ECO:0000256" key="10">
    <source>
        <dbReference type="ARBA" id="ARBA00023004"/>
    </source>
</evidence>
<keyword evidence="16" id="KW-1185">Reference proteome</keyword>
<keyword evidence="5" id="KW-0349">Heme</keyword>
<dbReference type="EMBL" id="VTTN01000001">
    <property type="protein sequence ID" value="KAA0598563.1"/>
    <property type="molecule type" value="Genomic_DNA"/>
</dbReference>
<dbReference type="AlphaFoldDB" id="A0A5A9GWD7"/>
<feature type="transmembrane region" description="Helical" evidence="13">
    <location>
        <begin position="167"/>
        <end position="189"/>
    </location>
</feature>
<comment type="subcellular location">
    <subcellularLocation>
        <location evidence="2">Cell membrane</location>
        <topology evidence="2">Multi-pass membrane protein</topology>
    </subcellularLocation>
</comment>
<keyword evidence="3" id="KW-0813">Transport</keyword>
<evidence type="ECO:0000256" key="1">
    <source>
        <dbReference type="ARBA" id="ARBA00001970"/>
    </source>
</evidence>
<dbReference type="GO" id="GO:0022904">
    <property type="term" value="P:respiratory electron transport chain"/>
    <property type="evidence" value="ECO:0007669"/>
    <property type="project" value="InterPro"/>
</dbReference>
<evidence type="ECO:0000256" key="7">
    <source>
        <dbReference type="ARBA" id="ARBA00022723"/>
    </source>
</evidence>
<evidence type="ECO:0000256" key="4">
    <source>
        <dbReference type="ARBA" id="ARBA00022475"/>
    </source>
</evidence>
<comment type="similarity">
    <text evidence="12">Belongs to the cytochrome b561 family.</text>
</comment>
<dbReference type="SUPFAM" id="SSF81342">
    <property type="entry name" value="Transmembrane di-heme cytochromes"/>
    <property type="match status" value="1"/>
</dbReference>
<keyword evidence="10" id="KW-0408">Iron</keyword>
<keyword evidence="9 13" id="KW-1133">Transmembrane helix</keyword>
<keyword evidence="7" id="KW-0479">Metal-binding</keyword>
<dbReference type="InterPro" id="IPR016174">
    <property type="entry name" value="Di-haem_cyt_TM"/>
</dbReference>
<keyword evidence="6 13" id="KW-0812">Transmembrane</keyword>
<dbReference type="Proteomes" id="UP000324927">
    <property type="component" value="Unassembled WGS sequence"/>
</dbReference>
<feature type="transmembrane region" description="Helical" evidence="13">
    <location>
        <begin position="43"/>
        <end position="64"/>
    </location>
</feature>
<evidence type="ECO:0000256" key="12">
    <source>
        <dbReference type="ARBA" id="ARBA00037975"/>
    </source>
</evidence>
<keyword evidence="4" id="KW-1003">Cell membrane</keyword>
<dbReference type="PANTHER" id="PTHR30529:SF1">
    <property type="entry name" value="CYTOCHROME B561 HOMOLOG 2"/>
    <property type="match status" value="1"/>
</dbReference>
<evidence type="ECO:0000259" key="14">
    <source>
        <dbReference type="Pfam" id="PF01292"/>
    </source>
</evidence>
<dbReference type="GO" id="GO:0005886">
    <property type="term" value="C:plasma membrane"/>
    <property type="evidence" value="ECO:0007669"/>
    <property type="project" value="UniProtKB-SubCell"/>
</dbReference>
<evidence type="ECO:0000256" key="8">
    <source>
        <dbReference type="ARBA" id="ARBA00022982"/>
    </source>
</evidence>
<dbReference type="Pfam" id="PF01292">
    <property type="entry name" value="Ni_hydr_CYTB"/>
    <property type="match status" value="1"/>
</dbReference>
<accession>A0A5A9GWD7</accession>
<sequence>MVMTGFGTRMTSSLDCPYPQEEENMPSNTHSTTDQSYDRVSIAFHWITVILILAIFVLALFPGLVKGSIALHKSLGLTVLALVPLRLLWRFTAGRQPRHNGNDPAILRLAAGGAHAALYLLLLVTPLLGWMFVDAKGMELSYFGIKMPALALYDRPFAWMVYAWKSWVAYGLLALIVAHAGAAIGYHAIIRRDGVLRSMIPGRRLPGVSA</sequence>
<evidence type="ECO:0000313" key="16">
    <source>
        <dbReference type="Proteomes" id="UP000324927"/>
    </source>
</evidence>
<reference evidence="15 16" key="1">
    <citation type="submission" date="2019-08" db="EMBL/GenBank/DDBJ databases">
        <authorList>
            <person name="Grouzdev D."/>
            <person name="Tikhonova E."/>
            <person name="Kravchenko I."/>
        </authorList>
    </citation>
    <scope>NUCLEOTIDE SEQUENCE [LARGE SCALE GENOMIC DNA]</scope>
    <source>
        <strain evidence="15 16">59b</strain>
    </source>
</reference>